<sequence length="93" mass="9666">MAGALMGPGAPGGGGGRALASCSRRTWCCSCWIFRGSLGRERKATPSERELEGTSVGGSEVKSWTRQTTSASSTLRPLNEAQATGLSVFVACR</sequence>
<reference evidence="3" key="1">
    <citation type="journal article" date="2013" name="Science">
        <title>Comparative analysis of bat genomes provides insight into the evolution of flight and immunity.</title>
        <authorList>
            <person name="Zhang G."/>
            <person name="Cowled C."/>
            <person name="Shi Z."/>
            <person name="Huang Z."/>
            <person name="Bishop-Lilly K.A."/>
            <person name="Fang X."/>
            <person name="Wynne J.W."/>
            <person name="Xiong Z."/>
            <person name="Baker M.L."/>
            <person name="Zhao W."/>
            <person name="Tachedjian M."/>
            <person name="Zhu Y."/>
            <person name="Zhou P."/>
            <person name="Jiang X."/>
            <person name="Ng J."/>
            <person name="Yang L."/>
            <person name="Wu L."/>
            <person name="Xiao J."/>
            <person name="Feng Y."/>
            <person name="Chen Y."/>
            <person name="Sun X."/>
            <person name="Zhang Y."/>
            <person name="Marsh G.A."/>
            <person name="Crameri G."/>
            <person name="Broder C.C."/>
            <person name="Frey K.G."/>
            <person name="Wang L.F."/>
            <person name="Wang J."/>
        </authorList>
    </citation>
    <scope>NUCLEOTIDE SEQUENCE [LARGE SCALE GENOMIC DNA]</scope>
</reference>
<evidence type="ECO:0000313" key="3">
    <source>
        <dbReference type="Proteomes" id="UP000010552"/>
    </source>
</evidence>
<protein>
    <submittedName>
        <fullName evidence="2">Uncharacterized protein</fullName>
    </submittedName>
</protein>
<dbReference type="EMBL" id="KB030405">
    <property type="protein sequence ID" value="ELK17567.1"/>
    <property type="molecule type" value="Genomic_DNA"/>
</dbReference>
<keyword evidence="3" id="KW-1185">Reference proteome</keyword>
<organism evidence="2 3">
    <name type="scientific">Pteropus alecto</name>
    <name type="common">Black flying fox</name>
    <dbReference type="NCBI Taxonomy" id="9402"/>
    <lineage>
        <taxon>Eukaryota</taxon>
        <taxon>Metazoa</taxon>
        <taxon>Chordata</taxon>
        <taxon>Craniata</taxon>
        <taxon>Vertebrata</taxon>
        <taxon>Euteleostomi</taxon>
        <taxon>Mammalia</taxon>
        <taxon>Eutheria</taxon>
        <taxon>Laurasiatheria</taxon>
        <taxon>Chiroptera</taxon>
        <taxon>Yinpterochiroptera</taxon>
        <taxon>Pteropodoidea</taxon>
        <taxon>Pteropodidae</taxon>
        <taxon>Pteropodinae</taxon>
        <taxon>Pteropus</taxon>
    </lineage>
</organism>
<evidence type="ECO:0000256" key="1">
    <source>
        <dbReference type="SAM" id="MobiDB-lite"/>
    </source>
</evidence>
<feature type="compositionally biased region" description="Polar residues" evidence="1">
    <location>
        <begin position="62"/>
        <end position="76"/>
    </location>
</feature>
<name>L5L1R1_PTEAL</name>
<dbReference type="AlphaFoldDB" id="L5L1R1"/>
<gene>
    <name evidence="2" type="ORF">PAL_GLEAN10016678</name>
</gene>
<accession>L5L1R1</accession>
<feature type="compositionally biased region" description="Basic and acidic residues" evidence="1">
    <location>
        <begin position="41"/>
        <end position="52"/>
    </location>
</feature>
<dbReference type="InParanoid" id="L5L1R1"/>
<evidence type="ECO:0000313" key="2">
    <source>
        <dbReference type="EMBL" id="ELK17567.1"/>
    </source>
</evidence>
<feature type="region of interest" description="Disordered" evidence="1">
    <location>
        <begin position="41"/>
        <end position="76"/>
    </location>
</feature>
<dbReference type="Proteomes" id="UP000010552">
    <property type="component" value="Unassembled WGS sequence"/>
</dbReference>
<proteinExistence type="predicted"/>